<comment type="caution">
    <text evidence="3">The sequence shown here is derived from an EMBL/GenBank/DDBJ whole genome shotgun (WGS) entry which is preliminary data.</text>
</comment>
<keyword evidence="1 3" id="KW-0808">Transferase</keyword>
<dbReference type="PANTHER" id="PTHR45947:SF3">
    <property type="entry name" value="SULFOQUINOVOSYL TRANSFERASE SQD2"/>
    <property type="match status" value="1"/>
</dbReference>
<dbReference type="EMBL" id="RJKN01000010">
    <property type="protein sequence ID" value="ROP26746.1"/>
    <property type="molecule type" value="Genomic_DNA"/>
</dbReference>
<sequence length="435" mass="46116">MPAVAYLVSQHPALSHAFITQEIRALEDRGWTVQRYSVRPPDPEHLTLAPVAAEARRTTVLRGAVGAGALALLRAAVRSPHATASMSRNALRVVRPHGGRAVGVRALALAVATRASYLLQAAVLAERLDASAVRHVHVHFANNAAEVARLACGWLTAAGRPTSYSLTLHSMAMHGLRHRPDDDWPDGGALRWGPLADKVRGAAFTACISEFCRQRAREVLDGLSADLPIVHMGVDVGRFSPSPAETTGGEPADPAVLLFVGRWAEEKGTGALLDAVDQLLDEGLDLRLLVAGDGPLRDTLKARVSGSSRLSPAVELLGPVANDALPDLYRGADLLCLPSTVEGVPVVLMEAMASGLPVVSTRIDGIPELVEDQVSGLLCTPGDHSGLVSAIRDLLQAPERRARMGAAARARVLDAFDSSREVVRLEERLRAAADA</sequence>
<evidence type="ECO:0000259" key="2">
    <source>
        <dbReference type="Pfam" id="PF00534"/>
    </source>
</evidence>
<feature type="domain" description="Glycosyl transferase family 1" evidence="2">
    <location>
        <begin position="249"/>
        <end position="410"/>
    </location>
</feature>
<gene>
    <name evidence="3" type="ORF">EDC03_3216</name>
</gene>
<evidence type="ECO:0000256" key="1">
    <source>
        <dbReference type="ARBA" id="ARBA00022679"/>
    </source>
</evidence>
<dbReference type="InterPro" id="IPR050194">
    <property type="entry name" value="Glycosyltransferase_grp1"/>
</dbReference>
<dbReference type="Proteomes" id="UP000276232">
    <property type="component" value="Unassembled WGS sequence"/>
</dbReference>
<evidence type="ECO:0000313" key="3">
    <source>
        <dbReference type="EMBL" id="ROP26746.1"/>
    </source>
</evidence>
<name>A0A3N1G943_9ACTN</name>
<dbReference type="RefSeq" id="WP_123381278.1">
    <property type="nucleotide sequence ID" value="NZ_RJKN01000010.1"/>
</dbReference>
<evidence type="ECO:0000313" key="4">
    <source>
        <dbReference type="Proteomes" id="UP000276232"/>
    </source>
</evidence>
<dbReference type="Pfam" id="PF00534">
    <property type="entry name" value="Glycos_transf_1"/>
    <property type="match status" value="1"/>
</dbReference>
<dbReference type="SUPFAM" id="SSF53756">
    <property type="entry name" value="UDP-Glycosyltransferase/glycogen phosphorylase"/>
    <property type="match status" value="1"/>
</dbReference>
<dbReference type="PANTHER" id="PTHR45947">
    <property type="entry name" value="SULFOQUINOVOSYL TRANSFERASE SQD2"/>
    <property type="match status" value="1"/>
</dbReference>
<protein>
    <submittedName>
        <fullName evidence="3">Glycosyltransferase involved in cell wall biosynthesis</fullName>
    </submittedName>
</protein>
<dbReference type="AlphaFoldDB" id="A0A3N1G943"/>
<accession>A0A3N1G943</accession>
<dbReference type="InParanoid" id="A0A3N1G943"/>
<dbReference type="CDD" id="cd03801">
    <property type="entry name" value="GT4_PimA-like"/>
    <property type="match status" value="1"/>
</dbReference>
<dbReference type="OrthoDB" id="506201at2"/>
<keyword evidence="4" id="KW-1185">Reference proteome</keyword>
<dbReference type="Gene3D" id="3.40.50.2000">
    <property type="entry name" value="Glycogen Phosphorylase B"/>
    <property type="match status" value="2"/>
</dbReference>
<reference evidence="3 4" key="1">
    <citation type="journal article" date="2015" name="Stand. Genomic Sci.">
        <title>Genomic Encyclopedia of Bacterial and Archaeal Type Strains, Phase III: the genomes of soil and plant-associated and newly described type strains.</title>
        <authorList>
            <person name="Whitman W.B."/>
            <person name="Woyke T."/>
            <person name="Klenk H.P."/>
            <person name="Zhou Y."/>
            <person name="Lilburn T.G."/>
            <person name="Beck B.J."/>
            <person name="De Vos P."/>
            <person name="Vandamme P."/>
            <person name="Eisen J.A."/>
            <person name="Garrity G."/>
            <person name="Hugenholtz P."/>
            <person name="Kyrpides N.C."/>
        </authorList>
    </citation>
    <scope>NUCLEOTIDE SEQUENCE [LARGE SCALE GENOMIC DNA]</scope>
    <source>
        <strain evidence="3 4">CECT 7306</strain>
    </source>
</reference>
<dbReference type="GO" id="GO:0016757">
    <property type="term" value="F:glycosyltransferase activity"/>
    <property type="evidence" value="ECO:0007669"/>
    <property type="project" value="InterPro"/>
</dbReference>
<dbReference type="InterPro" id="IPR001296">
    <property type="entry name" value="Glyco_trans_1"/>
</dbReference>
<organism evidence="3 4">
    <name type="scientific">Pseudokineococcus lusitanus</name>
    <dbReference type="NCBI Taxonomy" id="763993"/>
    <lineage>
        <taxon>Bacteria</taxon>
        <taxon>Bacillati</taxon>
        <taxon>Actinomycetota</taxon>
        <taxon>Actinomycetes</taxon>
        <taxon>Kineosporiales</taxon>
        <taxon>Kineosporiaceae</taxon>
        <taxon>Pseudokineococcus</taxon>
    </lineage>
</organism>
<proteinExistence type="predicted"/>